<evidence type="ECO:0000313" key="2">
    <source>
        <dbReference type="Proteomes" id="UP000015530"/>
    </source>
</evidence>
<reference evidence="2" key="1">
    <citation type="journal article" date="2013" name="Mol. Plant Microbe Interact.">
        <title>Global aspects of pacC regulation of pathogenicity genes in Colletotrichum gloeosporioides as revealed by transcriptome analysis.</title>
        <authorList>
            <person name="Alkan N."/>
            <person name="Meng X."/>
            <person name="Friedlander G."/>
            <person name="Reuveni E."/>
            <person name="Sukno S."/>
            <person name="Sherman A."/>
            <person name="Thon M."/>
            <person name="Fluhr R."/>
            <person name="Prusky D."/>
        </authorList>
    </citation>
    <scope>NUCLEOTIDE SEQUENCE [LARGE SCALE GENOMIC DNA]</scope>
    <source>
        <strain evidence="2">Cg-14</strain>
    </source>
</reference>
<comment type="caution">
    <text evidence="1">The sequence shown here is derived from an EMBL/GenBank/DDBJ whole genome shotgun (WGS) entry which is preliminary data.</text>
</comment>
<protein>
    <submittedName>
        <fullName evidence="1">Uncharacterized protein</fullName>
    </submittedName>
</protein>
<evidence type="ECO:0000313" key="1">
    <source>
        <dbReference type="EMBL" id="EQB47130.1"/>
    </source>
</evidence>
<dbReference type="HOGENOM" id="CLU_3436811_0_0_1"/>
<gene>
    <name evidence="1" type="ORF">CGLO_13762</name>
</gene>
<name>T0LFT8_COLGC</name>
<sequence>MLAFQNTPKIFT</sequence>
<proteinExistence type="predicted"/>
<accession>T0LFT8</accession>
<dbReference type="Proteomes" id="UP000015530">
    <property type="component" value="Unassembled WGS sequence"/>
</dbReference>
<organism evidence="1 2">
    <name type="scientific">Colletotrichum gloeosporioides (strain Cg-14)</name>
    <name type="common">Anthracnose fungus</name>
    <name type="synonym">Glomerella cingulata</name>
    <dbReference type="NCBI Taxonomy" id="1237896"/>
    <lineage>
        <taxon>Eukaryota</taxon>
        <taxon>Fungi</taxon>
        <taxon>Dikarya</taxon>
        <taxon>Ascomycota</taxon>
        <taxon>Pezizomycotina</taxon>
        <taxon>Sordariomycetes</taxon>
        <taxon>Hypocreomycetidae</taxon>
        <taxon>Glomerellales</taxon>
        <taxon>Glomerellaceae</taxon>
        <taxon>Colletotrichum</taxon>
        <taxon>Colletotrichum gloeosporioides species complex</taxon>
    </lineage>
</organism>
<dbReference type="EMBL" id="AMYD01003095">
    <property type="protein sequence ID" value="EQB47130.1"/>
    <property type="molecule type" value="Genomic_DNA"/>
</dbReference>